<dbReference type="InterPro" id="IPR011009">
    <property type="entry name" value="Kinase-like_dom_sf"/>
</dbReference>
<dbReference type="PROSITE" id="PS00107">
    <property type="entry name" value="PROTEIN_KINASE_ATP"/>
    <property type="match status" value="1"/>
</dbReference>
<feature type="region of interest" description="Disordered" evidence="2">
    <location>
        <begin position="330"/>
        <end position="349"/>
    </location>
</feature>
<feature type="compositionally biased region" description="Low complexity" evidence="2">
    <location>
        <begin position="262"/>
        <end position="280"/>
    </location>
</feature>
<feature type="compositionally biased region" description="Basic residues" evidence="2">
    <location>
        <begin position="113"/>
        <end position="131"/>
    </location>
</feature>
<dbReference type="AlphaFoldDB" id="X6N1H0"/>
<proteinExistence type="predicted"/>
<evidence type="ECO:0000256" key="1">
    <source>
        <dbReference type="PROSITE-ProRule" id="PRU10141"/>
    </source>
</evidence>
<dbReference type="InterPro" id="IPR017441">
    <property type="entry name" value="Protein_kinase_ATP_BS"/>
</dbReference>
<feature type="region of interest" description="Disordered" evidence="2">
    <location>
        <begin position="73"/>
        <end position="163"/>
    </location>
</feature>
<keyword evidence="1" id="KW-0547">Nucleotide-binding</keyword>
<feature type="compositionally biased region" description="Polar residues" evidence="2">
    <location>
        <begin position="85"/>
        <end position="102"/>
    </location>
</feature>
<feature type="compositionally biased region" description="Basic and acidic residues" evidence="2">
    <location>
        <begin position="73"/>
        <end position="84"/>
    </location>
</feature>
<feature type="binding site" evidence="1">
    <location>
        <position position="424"/>
    </location>
    <ligand>
        <name>ATP</name>
        <dbReference type="ChEBI" id="CHEBI:30616"/>
    </ligand>
</feature>
<evidence type="ECO:0000256" key="2">
    <source>
        <dbReference type="SAM" id="MobiDB-lite"/>
    </source>
</evidence>
<dbReference type="EMBL" id="ASPP01013201">
    <property type="protein sequence ID" value="ETO19876.1"/>
    <property type="molecule type" value="Genomic_DNA"/>
</dbReference>
<keyword evidence="1" id="KW-0067">ATP-binding</keyword>
<accession>X6N1H0</accession>
<evidence type="ECO:0008006" key="6">
    <source>
        <dbReference type="Google" id="ProtNLM"/>
    </source>
</evidence>
<organism evidence="4 5">
    <name type="scientific">Reticulomyxa filosa</name>
    <dbReference type="NCBI Taxonomy" id="46433"/>
    <lineage>
        <taxon>Eukaryota</taxon>
        <taxon>Sar</taxon>
        <taxon>Rhizaria</taxon>
        <taxon>Retaria</taxon>
        <taxon>Foraminifera</taxon>
        <taxon>Monothalamids</taxon>
        <taxon>Reticulomyxidae</taxon>
        <taxon>Reticulomyxa</taxon>
    </lineage>
</organism>
<keyword evidence="5" id="KW-1185">Reference proteome</keyword>
<evidence type="ECO:0000313" key="5">
    <source>
        <dbReference type="Proteomes" id="UP000023152"/>
    </source>
</evidence>
<keyword evidence="3" id="KW-0812">Transmembrane</keyword>
<dbReference type="GO" id="GO:0005524">
    <property type="term" value="F:ATP binding"/>
    <property type="evidence" value="ECO:0007669"/>
    <property type="project" value="UniProtKB-UniRule"/>
</dbReference>
<keyword evidence="3" id="KW-1133">Transmembrane helix</keyword>
<feature type="non-terminal residue" evidence="4">
    <location>
        <position position="473"/>
    </location>
</feature>
<dbReference type="SUPFAM" id="SSF56112">
    <property type="entry name" value="Protein kinase-like (PK-like)"/>
    <property type="match status" value="1"/>
</dbReference>
<evidence type="ECO:0000313" key="4">
    <source>
        <dbReference type="EMBL" id="ETO19876.1"/>
    </source>
</evidence>
<protein>
    <recommendedName>
        <fullName evidence="6">Protein kinase domain-containing protein</fullName>
    </recommendedName>
</protein>
<evidence type="ECO:0000256" key="3">
    <source>
        <dbReference type="SAM" id="Phobius"/>
    </source>
</evidence>
<dbReference type="Gene3D" id="3.30.200.20">
    <property type="entry name" value="Phosphorylase Kinase, domain 1"/>
    <property type="match status" value="1"/>
</dbReference>
<feature type="transmembrane region" description="Helical" evidence="3">
    <location>
        <begin position="443"/>
        <end position="461"/>
    </location>
</feature>
<name>X6N1H0_RETFI</name>
<gene>
    <name evidence="4" type="ORF">RFI_17347</name>
</gene>
<dbReference type="Proteomes" id="UP000023152">
    <property type="component" value="Unassembled WGS sequence"/>
</dbReference>
<reference evidence="4 5" key="1">
    <citation type="journal article" date="2013" name="Curr. Biol.">
        <title>The Genome of the Foraminiferan Reticulomyxa filosa.</title>
        <authorList>
            <person name="Glockner G."/>
            <person name="Hulsmann N."/>
            <person name="Schleicher M."/>
            <person name="Noegel A.A."/>
            <person name="Eichinger L."/>
            <person name="Gallinger C."/>
            <person name="Pawlowski J."/>
            <person name="Sierra R."/>
            <person name="Euteneuer U."/>
            <person name="Pillet L."/>
            <person name="Moustafa A."/>
            <person name="Platzer M."/>
            <person name="Groth M."/>
            <person name="Szafranski K."/>
            <person name="Schliwa M."/>
        </authorList>
    </citation>
    <scope>NUCLEOTIDE SEQUENCE [LARGE SCALE GENOMIC DNA]</scope>
</reference>
<comment type="caution">
    <text evidence="4">The sequence shown here is derived from an EMBL/GenBank/DDBJ whole genome shotgun (WGS) entry which is preliminary data.</text>
</comment>
<feature type="region of interest" description="Disordered" evidence="2">
    <location>
        <begin position="260"/>
        <end position="280"/>
    </location>
</feature>
<sequence>MIGVVTVLISIASCLLGVLLCFCFVYCVKKCRSTFVEKGFRQYLEDENASMAAKQVLSAKTAKNTVNGLKKANADKQKHLEKNVDTQTIVSQDAANGKQQRLSKAKTSQTKSKATKTKPKTTAKAKKKATNKQRTTDPSLLYPPNHPKHPDQIVSGKQNNGELSPRLLPTSADDVIVPTPRTSYVYVSADVMQICAILNTKKKKKLYIYMYIYIHVYTIHTHNHKKKKEPNSAKSEDITGSLVRENVPLSDTNQSTLIERIASSPTSPATTTTTDSGSTGLAQILTNPTLFAGVNAMIQDTERIHAAIDLRAGGLHIGSAKSESIPAKMVTHKKLQRHTPSLSEMKGRGDMERNTISSHVSSKSMTAAATTTTTTAAGNKPISLEDTKLREININDIVFERCIGGGKFGKVHKALWIAQPVAVKSLKDNQVDEKAFEDFAREIRFVLFFVFFVFGFFCYTTKKILIFKKKKSE</sequence>
<keyword evidence="3" id="KW-0472">Membrane</keyword>
<feature type="region of interest" description="Disordered" evidence="2">
    <location>
        <begin position="223"/>
        <end position="246"/>
    </location>
</feature>